<dbReference type="InterPro" id="IPR036513">
    <property type="entry name" value="STAS_dom_sf"/>
</dbReference>
<dbReference type="InterPro" id="IPR058548">
    <property type="entry name" value="MlaB-like_STAS"/>
</dbReference>
<reference evidence="3 5" key="2">
    <citation type="submission" date="2020-03" db="EMBL/GenBank/DDBJ databases">
        <title>Is there a link between lipid content and antibiotic production in Streptomyces?</title>
        <authorList>
            <person name="David M."/>
            <person name="Lejeune C."/>
            <person name="Abreu S."/>
            <person name="Thibessard A."/>
            <person name="Leblond P."/>
            <person name="Chaminade P."/>
            <person name="Virolle M.-J."/>
        </authorList>
    </citation>
    <scope>NUCLEOTIDE SEQUENCE [LARGE SCALE GENOMIC DNA]</scope>
    <source>
        <strain evidence="3 5">DSM 41481</strain>
    </source>
</reference>
<dbReference type="EMBL" id="CP050692">
    <property type="protein sequence ID" value="QIT42493.1"/>
    <property type="molecule type" value="Genomic_DNA"/>
</dbReference>
<sequence length="115" mass="12452">MTDSPLPCPAPGPRSLRVRPLPERAGWRAGGEITLATRPLWERTLHLLSVSPQEVCRLELSAVTFVDLGGVSALAVTAQELPAGRRIVLDRPPAAMPRLLDMFWPGLPAVDVVAR</sequence>
<accession>A0AAE6Y3T6</accession>
<reference evidence="2 4" key="1">
    <citation type="submission" date="2015-07" db="EMBL/GenBank/DDBJ databases">
        <title>Draft Genome Sequence of Streptomyces antibioticus, IMRU 3720 reveals insights in the evolution of actinomycin biosynthetic gene clusters in Streptomyces.</title>
        <authorList>
            <person name="Crnovcic I."/>
            <person name="Ruckert C."/>
            <person name="Kalinowksi J."/>
            <person name="Keller U."/>
        </authorList>
    </citation>
    <scope>NUCLEOTIDE SEQUENCE [LARGE SCALE GENOMIC DNA]</scope>
    <source>
        <strain evidence="2 4">DSM 41481</strain>
    </source>
</reference>
<evidence type="ECO:0000313" key="4">
    <source>
        <dbReference type="Proteomes" id="UP000190306"/>
    </source>
</evidence>
<gene>
    <name evidence="2" type="ORF">AFM16_02130</name>
    <name evidence="3" type="ORF">HCX60_02315</name>
</gene>
<protein>
    <submittedName>
        <fullName evidence="3">STAS domain-containing protein</fullName>
    </submittedName>
</protein>
<dbReference type="SUPFAM" id="SSF52091">
    <property type="entry name" value="SpoIIaa-like"/>
    <property type="match status" value="1"/>
</dbReference>
<dbReference type="Proteomes" id="UP000502504">
    <property type="component" value="Chromosome"/>
</dbReference>
<dbReference type="AlphaFoldDB" id="A0AAE6Y3T6"/>
<dbReference type="EMBL" id="LHQL01000001">
    <property type="protein sequence ID" value="OOQ54852.1"/>
    <property type="molecule type" value="Genomic_DNA"/>
</dbReference>
<feature type="domain" description="MlaB-like STAS" evidence="1">
    <location>
        <begin position="30"/>
        <end position="102"/>
    </location>
</feature>
<name>A0AAE6Y3T6_STRAT</name>
<evidence type="ECO:0000259" key="1">
    <source>
        <dbReference type="Pfam" id="PF13466"/>
    </source>
</evidence>
<dbReference type="RefSeq" id="WP_078631989.1">
    <property type="nucleotide sequence ID" value="NZ_CM007717.1"/>
</dbReference>
<evidence type="ECO:0000313" key="5">
    <source>
        <dbReference type="Proteomes" id="UP000502504"/>
    </source>
</evidence>
<evidence type="ECO:0000313" key="2">
    <source>
        <dbReference type="EMBL" id="OOQ54852.1"/>
    </source>
</evidence>
<proteinExistence type="predicted"/>
<dbReference type="Gene3D" id="3.30.750.24">
    <property type="entry name" value="STAS domain"/>
    <property type="match status" value="1"/>
</dbReference>
<organism evidence="3 5">
    <name type="scientific">Streptomyces antibioticus</name>
    <dbReference type="NCBI Taxonomy" id="1890"/>
    <lineage>
        <taxon>Bacteria</taxon>
        <taxon>Bacillati</taxon>
        <taxon>Actinomycetota</taxon>
        <taxon>Actinomycetes</taxon>
        <taxon>Kitasatosporales</taxon>
        <taxon>Streptomycetaceae</taxon>
        <taxon>Streptomyces</taxon>
    </lineage>
</organism>
<dbReference type="Proteomes" id="UP000190306">
    <property type="component" value="Chromosome"/>
</dbReference>
<evidence type="ECO:0000313" key="3">
    <source>
        <dbReference type="EMBL" id="QIT42493.1"/>
    </source>
</evidence>
<keyword evidence="4" id="KW-1185">Reference proteome</keyword>
<dbReference type="Pfam" id="PF13466">
    <property type="entry name" value="STAS_2"/>
    <property type="match status" value="1"/>
</dbReference>